<accession>A0A0S1MKG2</accession>
<organism evidence="1">
    <name type="scientific">Phakopsora pachyrhizi</name>
    <name type="common">Asian soybean rust disease fungus</name>
    <dbReference type="NCBI Taxonomy" id="170000"/>
    <lineage>
        <taxon>Eukaryota</taxon>
        <taxon>Fungi</taxon>
        <taxon>Dikarya</taxon>
        <taxon>Basidiomycota</taxon>
        <taxon>Pucciniomycotina</taxon>
        <taxon>Pucciniomycetes</taxon>
        <taxon>Pucciniales</taxon>
        <taxon>Phakopsoraceae</taxon>
        <taxon>Phakopsora</taxon>
    </lineage>
</organism>
<name>A0A0S1MKG2_PHAPC</name>
<protein>
    <submittedName>
        <fullName evidence="1">Uncharacterized protein</fullName>
    </submittedName>
</protein>
<sequence>MVVRLSFFFFFLALSLLLCWVNNSNYLIPSLLYSTQS</sequence>
<evidence type="ECO:0000313" key="1">
    <source>
        <dbReference type="EMBL" id="ALL41430.1"/>
    </source>
</evidence>
<proteinExistence type="evidence at transcript level"/>
<dbReference type="EMBL" id="KT247341">
    <property type="protein sequence ID" value="ALL41430.1"/>
    <property type="molecule type" value="mRNA"/>
</dbReference>
<dbReference type="AlphaFoldDB" id="A0A0S1MKG2"/>
<reference evidence="1" key="1">
    <citation type="submission" date="2015-07" db="EMBL/GenBank/DDBJ databases">
        <title>Elucidating the P. pachyrhizi secretome and potential effectors.</title>
        <authorList>
            <person name="de Carvalho M.C.C.G."/>
            <person name="Nascimento L.C."/>
            <person name="Darben L.M."/>
            <person name="Polizel-Podanosqui A.M."/>
            <person name="Lopes-Caitar V.S."/>
            <person name="Rocha C.S."/>
            <person name="Qi M."/>
            <person name="Carazolle M."/>
            <person name="Kuwahara M.K."/>
            <person name="Pereira G.A.G."/>
            <person name="Abdelnoor R.V."/>
            <person name="Whitham S.A."/>
            <person name="Marcelino-Guimaraes F.C."/>
        </authorList>
    </citation>
    <scope>NUCLEOTIDE SEQUENCE</scope>
</reference>